<keyword evidence="1" id="KW-1133">Transmembrane helix</keyword>
<evidence type="ECO:0000313" key="2">
    <source>
        <dbReference type="EMBL" id="GHB43302.1"/>
    </source>
</evidence>
<evidence type="ECO:0008006" key="4">
    <source>
        <dbReference type="Google" id="ProtNLM"/>
    </source>
</evidence>
<keyword evidence="1" id="KW-0472">Membrane</keyword>
<accession>A0ABQ3EP90</accession>
<gene>
    <name evidence="2" type="ORF">GCM10007094_35910</name>
</gene>
<dbReference type="InterPro" id="IPR021529">
    <property type="entry name" value="DUF2798"/>
</dbReference>
<proteinExistence type="predicted"/>
<dbReference type="RefSeq" id="WP_189438175.1">
    <property type="nucleotide sequence ID" value="NZ_BMXE01000007.1"/>
</dbReference>
<evidence type="ECO:0000313" key="3">
    <source>
        <dbReference type="Proteomes" id="UP000637980"/>
    </source>
</evidence>
<dbReference type="Proteomes" id="UP000637980">
    <property type="component" value="Unassembled WGS sequence"/>
</dbReference>
<feature type="transmembrane region" description="Helical" evidence="1">
    <location>
        <begin position="47"/>
        <end position="70"/>
    </location>
</feature>
<protein>
    <recommendedName>
        <fullName evidence="4">DUF2798 domain-containing protein</fullName>
    </recommendedName>
</protein>
<comment type="caution">
    <text evidence="2">The sequence shown here is derived from an EMBL/GenBank/DDBJ whole genome shotgun (WGS) entry which is preliminary data.</text>
</comment>
<dbReference type="Pfam" id="PF11391">
    <property type="entry name" value="DUF2798"/>
    <property type="match status" value="1"/>
</dbReference>
<keyword evidence="1" id="KW-0812">Transmembrane</keyword>
<dbReference type="EMBL" id="BMXE01000007">
    <property type="protein sequence ID" value="GHB43302.1"/>
    <property type="molecule type" value="Genomic_DNA"/>
</dbReference>
<evidence type="ECO:0000256" key="1">
    <source>
        <dbReference type="SAM" id="Phobius"/>
    </source>
</evidence>
<keyword evidence="3" id="KW-1185">Reference proteome</keyword>
<organism evidence="2 3">
    <name type="scientific">Pseudovibrio japonicus</name>
    <dbReference type="NCBI Taxonomy" id="366534"/>
    <lineage>
        <taxon>Bacteria</taxon>
        <taxon>Pseudomonadati</taxon>
        <taxon>Pseudomonadota</taxon>
        <taxon>Alphaproteobacteria</taxon>
        <taxon>Hyphomicrobiales</taxon>
        <taxon>Stappiaceae</taxon>
        <taxon>Pseudovibrio</taxon>
    </lineage>
</organism>
<feature type="transmembrane region" description="Helical" evidence="1">
    <location>
        <begin position="12"/>
        <end position="35"/>
    </location>
</feature>
<sequence length="89" mass="9947">MSVSPLTYGYLLRITISFFMSVLMSFAMLVLNLGFAEEFLVLWLKSFTVAFSLAVVFSSLVFPFVTALLAKVVNVRDEPIELREVAEGC</sequence>
<name>A0ABQ3EP90_9HYPH</name>
<reference evidence="3" key="1">
    <citation type="journal article" date="2019" name="Int. J. Syst. Evol. Microbiol.">
        <title>The Global Catalogue of Microorganisms (GCM) 10K type strain sequencing project: providing services to taxonomists for standard genome sequencing and annotation.</title>
        <authorList>
            <consortium name="The Broad Institute Genomics Platform"/>
            <consortium name="The Broad Institute Genome Sequencing Center for Infectious Disease"/>
            <person name="Wu L."/>
            <person name="Ma J."/>
        </authorList>
    </citation>
    <scope>NUCLEOTIDE SEQUENCE [LARGE SCALE GENOMIC DNA]</scope>
    <source>
        <strain evidence="3">KCTC 12861</strain>
    </source>
</reference>